<dbReference type="InterPro" id="IPR054127">
    <property type="entry name" value="Pcf11_C"/>
</dbReference>
<dbReference type="Pfam" id="PF11526">
    <property type="entry name" value="Pfc11_Clp1_ID"/>
    <property type="match status" value="1"/>
</dbReference>
<comment type="subunit">
    <text evidence="11">Associates with the phosphorylated CTD domain of POLR2A /RNA polymerase II.</text>
</comment>
<dbReference type="InterPro" id="IPR008942">
    <property type="entry name" value="ENTH_VHS"/>
</dbReference>
<feature type="compositionally biased region" description="Basic and acidic residues" evidence="15">
    <location>
        <begin position="355"/>
        <end position="375"/>
    </location>
</feature>
<feature type="compositionally biased region" description="Basic and acidic residues" evidence="15">
    <location>
        <begin position="391"/>
        <end position="406"/>
    </location>
</feature>
<comment type="function">
    <text evidence="10">Component of pre-mRNA cleavage complex II, which promotes transcription termination by RNA polymerase II.</text>
</comment>
<evidence type="ECO:0000256" key="2">
    <source>
        <dbReference type="ARBA" id="ARBA00022481"/>
    </source>
</evidence>
<dbReference type="Pfam" id="PF20845">
    <property type="entry name" value="Pcf11_helical"/>
    <property type="match status" value="1"/>
</dbReference>
<dbReference type="GO" id="GO:0005737">
    <property type="term" value="C:cytoplasm"/>
    <property type="evidence" value="ECO:0007669"/>
    <property type="project" value="TreeGrafter"/>
</dbReference>
<keyword evidence="8 14" id="KW-0175">Coiled coil</keyword>
<feature type="region of interest" description="Disordered" evidence="15">
    <location>
        <begin position="1153"/>
        <end position="1409"/>
    </location>
</feature>
<feature type="region of interest" description="Disordered" evidence="15">
    <location>
        <begin position="1843"/>
        <end position="1885"/>
    </location>
</feature>
<dbReference type="InterPro" id="IPR045154">
    <property type="entry name" value="PCF11-like"/>
</dbReference>
<dbReference type="InterPro" id="IPR047415">
    <property type="entry name" value="Pcf11_CID"/>
</dbReference>
<feature type="domain" description="CID" evidence="16">
    <location>
        <begin position="6"/>
        <end position="134"/>
    </location>
</feature>
<feature type="compositionally biased region" description="Basic and acidic residues" evidence="15">
    <location>
        <begin position="459"/>
        <end position="472"/>
    </location>
</feature>
<dbReference type="SUPFAM" id="SSF48464">
    <property type="entry name" value="ENTH/VHS domain"/>
    <property type="match status" value="1"/>
</dbReference>
<dbReference type="PROSITE" id="PS51391">
    <property type="entry name" value="CID"/>
    <property type="match status" value="1"/>
</dbReference>
<evidence type="ECO:0000256" key="6">
    <source>
        <dbReference type="ARBA" id="ARBA00022843"/>
    </source>
</evidence>
<dbReference type="PANTHER" id="PTHR15921">
    <property type="entry name" value="PRE-MRNA CLEAVAGE COMPLEX II"/>
    <property type="match status" value="1"/>
</dbReference>
<evidence type="ECO:0000256" key="12">
    <source>
        <dbReference type="ARBA" id="ARBA00068814"/>
    </source>
</evidence>
<evidence type="ECO:0000256" key="9">
    <source>
        <dbReference type="ARBA" id="ARBA00023242"/>
    </source>
</evidence>
<comment type="subcellular location">
    <subcellularLocation>
        <location evidence="1">Nucleus</location>
    </subcellularLocation>
</comment>
<dbReference type="GO" id="GO:0031124">
    <property type="term" value="P:mRNA 3'-end processing"/>
    <property type="evidence" value="ECO:0007669"/>
    <property type="project" value="InterPro"/>
</dbReference>
<feature type="compositionally biased region" description="Basic and acidic residues" evidence="15">
    <location>
        <begin position="947"/>
        <end position="998"/>
    </location>
</feature>
<dbReference type="Pfam" id="PF21936">
    <property type="entry name" value="Pcf11_C"/>
    <property type="match status" value="1"/>
</dbReference>
<dbReference type="OrthoDB" id="343582at2759"/>
<accession>A0A401NJ16</accession>
<feature type="compositionally biased region" description="Basic and acidic residues" evidence="15">
    <location>
        <begin position="286"/>
        <end position="302"/>
    </location>
</feature>
<dbReference type="InterPro" id="IPR048830">
    <property type="entry name" value="PCF11_helical"/>
</dbReference>
<feature type="compositionally biased region" description="Basic and acidic residues" evidence="15">
    <location>
        <begin position="852"/>
        <end position="866"/>
    </location>
</feature>
<evidence type="ECO:0000313" key="17">
    <source>
        <dbReference type="EMBL" id="GCB60881.1"/>
    </source>
</evidence>
<sequence>MAEDTAKADACKEYQSSLEDLTFNSKPHINNLTILAEENLKYSLEIVKLIEAQITKAPASEKLPVMYLMDSIVKNVGGSYISLFAQNLSPIFSSVFEKVDESTRKSLFKLRSTWDDMFQLTKLYALDVKVNKLDPAWPIKPLPPNVNSSSIHVNPKFLNRSLEEPTTSSSTVTPVNSAKQNIADSQKNVTQEQEQFIRQQLLAKQKQLLELQQKKLELELEQTKAQLIASLASQHPIPDSAVTLGHSKLHVPITKVSPMLSMGTAKPTPATVRPLQQESTELEKFQATHLGDTKVSNRDPRINRLSQQSTHSKDAVKKEGPLQTEKLEKTSVSKRSSPAGGSSDRTENQIGTSKQNKDKTSEKLRKESRASEGKSKLVSPVKNKLPVKNAKKVDTEKVKIEVGKRDPRLRKSSQDKTDKLETKEKRASAEKKVEDDQSKGSERKSSVMRNKAINGVVMKNEKDGKEIGRDVSKCGGFNFRSHSRSSRSRSPRSHSPISRSPVSRSTRQRGRLSPKRRRTSVSPLSKTQDKEKSAKRPPSDEYKQNANNWERRDVRKKGNTKPEARDPRKLKRSREDRCQDSQVARLENRNSPRRSPEPKENVENWHDQPSAKRWKSGWEEAKSLKQKQETPAHTKFPHQQKDVYPGNKGILSPRTPRQQRMSVDANLQIPKELTSASKRDLLKKANQRLAAAEISHDEFLVVAHQINQLFQYQEEKSRSSDWQASHVTPRGFKTELKGESPLARTEGKAAPLSEAELSYLEHMSKLKRTRVQLEKSHETESRWKTREAHNKDISDDLSLSVREDGDQGSKSPTMSSNSYSLIQRHDTRGTGQERKLGEKREASESGRGYYSEGRHSERRKLCDVKPARQSPVGDNRQLHDKHCDHVSPLRQHMSPLVDERNQSNIRNSKKHGDEKLSIKQMTTSPIPEDRYKTDSNHGKLCNNWTEPRNEHNKDQRQGSKHQPMVERDLQEFGPRDGQDIKREEARSHCDRHSEERPAYDAPPRSNGLVESSRLRSGVLEMPRFREVTDRQGKSGSARNLEKLRTDESIEPDRVWLRSRNGSPSCDGCIAGSRMRLQEPPEQVIQPIDSAPEQPRHWIEGIPRQPTAHFDGQSGSHAGQPGACFEGPQRGQPGACFDCPGTLHLGQPVVRFDGPCGPRSGQPALRFDGSRPRQPGPRFDGPRMGQPGPRFDSPRPGQPGLRFDGPHPTPPGTRFNGPHPGQPGTCFDSPGGHPGVHFDGPLPGTRIDAAQPGQPCGHFDSPGGLPGMRFGPHTGQPGTQLDNPGNLLGHPRFDPHPGQTAMHFDGPHPRPSGPRFDGPDGLGQPCMRFDGPQPGPPSIRFDGPSSRLGQPVARFDGPHPGQPNTHFDGPGGRPAQCAVRFDGPQMGQPGTHFDGSGSHPGQPAIRFDGPAGTRFDIISAQPGAYFDSSRGPQFEGASMHPDPRCGVAGHLFNGHPPSSQYQGRVFDGQSGPRFNMPPGSHYSESAVHGATTLANPAYGPAGPCFDGQTPLPRLTGPHNDQYDSARGTFYNNNLPASLSENMRQLQPVNAMTGFSQNQTSFSQGQQYIPPQSSVPVTQIQQGSSFAPLDNHLGQLDVNELFSKLLSTGILKPNPVESVPTQSEVFPEGDPQAQNIVEDDEEEENEESIPDLTSFQIEELKQRYDGVISRLYTGIQCYSCGMRFTASQTDVYADHLDWHYRMNRMEKDITKKVTYRKWYYSLTDWIEFEEIADLEERAKSQFFEKVHEEVVQRTQEAAKEKEFQSVPAGPAGVHEVCEICQEAFEQYWDEDEEEWHLKNAVRVDNRTYHPACYEDYKNASFTDTTPSPSEAPIENPLHSAIKQEQLDSSCKTSDPTNSCKDAENEGSCVLTDNKNEKDAATVKMETV</sequence>
<dbReference type="Pfam" id="PF04818">
    <property type="entry name" value="CID"/>
    <property type="match status" value="1"/>
</dbReference>
<gene>
    <name evidence="17" type="ORF">scyTo_0009250</name>
</gene>
<evidence type="ECO:0000256" key="11">
    <source>
        <dbReference type="ARBA" id="ARBA00063659"/>
    </source>
</evidence>
<evidence type="ECO:0000256" key="14">
    <source>
        <dbReference type="SAM" id="Coils"/>
    </source>
</evidence>
<feature type="compositionally biased region" description="Basic residues" evidence="15">
    <location>
        <begin position="506"/>
        <end position="519"/>
    </location>
</feature>
<keyword evidence="4" id="KW-0597">Phosphoprotein</keyword>
<feature type="compositionally biased region" description="Polar residues" evidence="15">
    <location>
        <begin position="1844"/>
        <end position="1857"/>
    </location>
</feature>
<dbReference type="Pfam" id="PF20827">
    <property type="entry name" value="PCF11_charged"/>
    <property type="match status" value="1"/>
</dbReference>
<evidence type="ECO:0000256" key="10">
    <source>
        <dbReference type="ARBA" id="ARBA00057101"/>
    </source>
</evidence>
<dbReference type="Gene3D" id="1.25.40.90">
    <property type="match status" value="1"/>
</dbReference>
<feature type="compositionally biased region" description="Basic and acidic residues" evidence="15">
    <location>
        <begin position="412"/>
        <end position="445"/>
    </location>
</feature>
<feature type="compositionally biased region" description="Basic and acidic residues" evidence="15">
    <location>
        <begin position="527"/>
        <end position="553"/>
    </location>
</feature>
<feature type="region of interest" description="Disordered" evidence="15">
    <location>
        <begin position="286"/>
        <end position="671"/>
    </location>
</feature>
<keyword evidence="2" id="KW-0488">Methylation</keyword>
<dbReference type="InterPro" id="IPR048832">
    <property type="entry name" value="PCF11_charged"/>
</dbReference>
<dbReference type="CDD" id="cd16982">
    <property type="entry name" value="CID_Pcf11"/>
    <property type="match status" value="1"/>
</dbReference>
<dbReference type="EMBL" id="BFAA01003725">
    <property type="protein sequence ID" value="GCB60881.1"/>
    <property type="molecule type" value="Genomic_DNA"/>
</dbReference>
<comment type="caution">
    <text evidence="17">The sequence shown here is derived from an EMBL/GenBank/DDBJ whole genome shotgun (WGS) entry which is preliminary data.</text>
</comment>
<evidence type="ECO:0000313" key="18">
    <source>
        <dbReference type="Proteomes" id="UP000288216"/>
    </source>
</evidence>
<feature type="compositionally biased region" description="Basic and acidic residues" evidence="15">
    <location>
        <begin position="1871"/>
        <end position="1885"/>
    </location>
</feature>
<keyword evidence="3" id="KW-1017">Isopeptide bond</keyword>
<dbReference type="PANTHER" id="PTHR15921:SF3">
    <property type="entry name" value="PRE-MRNA CLEAVAGE COMPLEX 2 PROTEIN PCF11"/>
    <property type="match status" value="1"/>
</dbReference>
<feature type="compositionally biased region" description="Basic and acidic residues" evidence="15">
    <location>
        <begin position="560"/>
        <end position="579"/>
    </location>
</feature>
<feature type="compositionally biased region" description="Basic and acidic residues" evidence="15">
    <location>
        <begin position="771"/>
        <end position="794"/>
    </location>
</feature>
<feature type="compositionally biased region" description="Basic and acidic residues" evidence="15">
    <location>
        <begin position="823"/>
        <end position="844"/>
    </location>
</feature>
<evidence type="ECO:0000256" key="7">
    <source>
        <dbReference type="ARBA" id="ARBA00022990"/>
    </source>
</evidence>
<feature type="compositionally biased region" description="Basic and acidic residues" evidence="15">
    <location>
        <begin position="927"/>
        <end position="937"/>
    </location>
</feature>
<keyword evidence="5" id="KW-0507">mRNA processing</keyword>
<keyword evidence="18" id="KW-1185">Reference proteome</keyword>
<feature type="compositionally biased region" description="Polar residues" evidence="15">
    <location>
        <begin position="808"/>
        <end position="821"/>
    </location>
</feature>
<protein>
    <recommendedName>
        <fullName evidence="12">Pre-mRNA cleavage complex 2 protein Pcf11</fullName>
    </recommendedName>
    <alternativeName>
        <fullName evidence="13">Pre-mRNA cleavage complex II protein Pcf11</fullName>
    </alternativeName>
</protein>
<evidence type="ECO:0000256" key="8">
    <source>
        <dbReference type="ARBA" id="ARBA00023054"/>
    </source>
</evidence>
<keyword evidence="7" id="KW-0007">Acetylation</keyword>
<dbReference type="FunFam" id="1.25.40.90:FF:000015">
    <property type="entry name" value="Pre-mRNA cleavage complex 2 protein Pcf11"/>
    <property type="match status" value="1"/>
</dbReference>
<dbReference type="GO" id="GO:0005849">
    <property type="term" value="C:mRNA cleavage factor complex"/>
    <property type="evidence" value="ECO:0007669"/>
    <property type="project" value="InterPro"/>
</dbReference>
<feature type="compositionally biased region" description="Basic residues" evidence="15">
    <location>
        <begin position="481"/>
        <end position="492"/>
    </location>
</feature>
<dbReference type="STRING" id="75743.A0A401NJ16"/>
<evidence type="ECO:0000256" key="5">
    <source>
        <dbReference type="ARBA" id="ARBA00022664"/>
    </source>
</evidence>
<evidence type="ECO:0000256" key="15">
    <source>
        <dbReference type="SAM" id="MobiDB-lite"/>
    </source>
</evidence>
<dbReference type="GO" id="GO:0006369">
    <property type="term" value="P:termination of RNA polymerase II transcription"/>
    <property type="evidence" value="ECO:0007669"/>
    <property type="project" value="InterPro"/>
</dbReference>
<keyword evidence="6" id="KW-0832">Ubl conjugation</keyword>
<dbReference type="SMART" id="SM00582">
    <property type="entry name" value="RPR"/>
    <property type="match status" value="1"/>
</dbReference>
<feature type="compositionally biased region" description="Basic and acidic residues" evidence="15">
    <location>
        <begin position="876"/>
        <end position="887"/>
    </location>
</feature>
<feature type="compositionally biased region" description="Low complexity" evidence="15">
    <location>
        <begin position="493"/>
        <end position="505"/>
    </location>
</feature>
<dbReference type="Proteomes" id="UP000288216">
    <property type="component" value="Unassembled WGS sequence"/>
</dbReference>
<feature type="coiled-coil region" evidence="14">
    <location>
        <begin position="175"/>
        <end position="226"/>
    </location>
</feature>
<evidence type="ECO:0000259" key="16">
    <source>
        <dbReference type="PROSITE" id="PS51391"/>
    </source>
</evidence>
<keyword evidence="9" id="KW-0539">Nucleus</keyword>
<feature type="region of interest" description="Disordered" evidence="15">
    <location>
        <begin position="717"/>
        <end position="751"/>
    </location>
</feature>
<organism evidence="17 18">
    <name type="scientific">Scyliorhinus torazame</name>
    <name type="common">Cloudy catshark</name>
    <name type="synonym">Catulus torazame</name>
    <dbReference type="NCBI Taxonomy" id="75743"/>
    <lineage>
        <taxon>Eukaryota</taxon>
        <taxon>Metazoa</taxon>
        <taxon>Chordata</taxon>
        <taxon>Craniata</taxon>
        <taxon>Vertebrata</taxon>
        <taxon>Chondrichthyes</taxon>
        <taxon>Elasmobranchii</taxon>
        <taxon>Galeomorphii</taxon>
        <taxon>Galeoidea</taxon>
        <taxon>Carcharhiniformes</taxon>
        <taxon>Scyliorhinidae</taxon>
        <taxon>Scyliorhinus</taxon>
    </lineage>
</organism>
<evidence type="ECO:0000256" key="13">
    <source>
        <dbReference type="ARBA" id="ARBA00083113"/>
    </source>
</evidence>
<dbReference type="InterPro" id="IPR021605">
    <property type="entry name" value="Pcf11_Clp1-ID"/>
</dbReference>
<reference evidence="17 18" key="1">
    <citation type="journal article" date="2018" name="Nat. Ecol. Evol.">
        <title>Shark genomes provide insights into elasmobranch evolution and the origin of vertebrates.</title>
        <authorList>
            <person name="Hara Y"/>
            <person name="Yamaguchi K"/>
            <person name="Onimaru K"/>
            <person name="Kadota M"/>
            <person name="Koyanagi M"/>
            <person name="Keeley SD"/>
            <person name="Tatsumi K"/>
            <person name="Tanaka K"/>
            <person name="Motone F"/>
            <person name="Kageyama Y"/>
            <person name="Nozu R"/>
            <person name="Adachi N"/>
            <person name="Nishimura O"/>
            <person name="Nakagawa R"/>
            <person name="Tanegashima C"/>
            <person name="Kiyatake I"/>
            <person name="Matsumoto R"/>
            <person name="Murakumo K"/>
            <person name="Nishida K"/>
            <person name="Terakita A"/>
            <person name="Kuratani S"/>
            <person name="Sato K"/>
            <person name="Hyodo S Kuraku.S."/>
        </authorList>
    </citation>
    <scope>NUCLEOTIDE SEQUENCE [LARGE SCALE GENOMIC DNA]</scope>
</reference>
<dbReference type="GO" id="GO:0003729">
    <property type="term" value="F:mRNA binding"/>
    <property type="evidence" value="ECO:0007669"/>
    <property type="project" value="InterPro"/>
</dbReference>
<evidence type="ECO:0000256" key="3">
    <source>
        <dbReference type="ARBA" id="ARBA00022499"/>
    </source>
</evidence>
<evidence type="ECO:0000256" key="1">
    <source>
        <dbReference type="ARBA" id="ARBA00004123"/>
    </source>
</evidence>
<evidence type="ECO:0000256" key="4">
    <source>
        <dbReference type="ARBA" id="ARBA00022553"/>
    </source>
</evidence>
<proteinExistence type="predicted"/>
<dbReference type="GO" id="GO:0000993">
    <property type="term" value="F:RNA polymerase II complex binding"/>
    <property type="evidence" value="ECO:0007669"/>
    <property type="project" value="InterPro"/>
</dbReference>
<name>A0A401NJ16_SCYTO</name>
<feature type="compositionally biased region" description="Basic and acidic residues" evidence="15">
    <location>
        <begin position="311"/>
        <end position="331"/>
    </location>
</feature>
<feature type="compositionally biased region" description="Basic and acidic residues" evidence="15">
    <location>
        <begin position="586"/>
        <end position="632"/>
    </location>
</feature>
<feature type="region of interest" description="Disordered" evidence="15">
    <location>
        <begin position="770"/>
        <end position="1011"/>
    </location>
</feature>
<dbReference type="InterPro" id="IPR006569">
    <property type="entry name" value="CID_dom"/>
</dbReference>